<feature type="region of interest" description="Disordered" evidence="1">
    <location>
        <begin position="191"/>
        <end position="234"/>
    </location>
</feature>
<dbReference type="Gene3D" id="3.30.460.90">
    <property type="match status" value="1"/>
</dbReference>
<dbReference type="EnsemblMetazoa" id="G10347.1">
    <property type="protein sequence ID" value="G10347.1:cds"/>
    <property type="gene ID" value="G10347"/>
</dbReference>
<evidence type="ECO:0000256" key="2">
    <source>
        <dbReference type="SAM" id="Phobius"/>
    </source>
</evidence>
<protein>
    <recommendedName>
        <fullName evidence="3">Mab-21-like HhH/H2TH-like domain-containing protein</fullName>
    </recommendedName>
</protein>
<feature type="compositionally biased region" description="Low complexity" evidence="1">
    <location>
        <begin position="215"/>
        <end position="227"/>
    </location>
</feature>
<sequence length="688" mass="78063">MAVNVFNDTRFYRLNVKLDLLECYIEEPNDRSPPIVSEWSRLGAEFSSWVRKNVLYSETRNSDTPPSGCTSISDYDGQIDIHSGLALCFVLVVLTTLVTPLIIAKILDFCDGKVVKTEIADTHDEPSTEDQTVIVGTAQTSETQPGNVPLYNVQYHPSHNTLVTGCDLPSFLKRTVDCLFQELDKLLIEKNSGQSDGPLHSTVTSSVRLPRRPVLRTTGRRSSSPLRSSRDTAEDSTETFALREFQQHVIYNNVCTHTLLPESLAQSLQGDNKRLYEFCTSTCTVNFEQLTVSNFIVNYTVHLLDKVLKTMSPYHGLRYVSCSPTGSVRKGTKVGTANQSDVSFLFQCSDIVLSSAIDNRTNSDIPPGKLVIIAVDNENHEVPSKLLKTYKDKKCISPQEFLNAACELTEIALQKLYKEGRPMIDRLPFRIQRASSPGLYLSLDTRNVVGFHCSDIRVQLIPSLLLSTNKWIDPVNLYAVPTWSNVDVKRKVVPRDRYATQPLQVTSHDLYWSMSFGELEHFFFSKMDQKCTYSGVLGCHMTVIQILKFLFAPQSRKTLLSRGEVSSYMIETVVSYMLVESRAEQWTMDQISARVSDAVHFLKRALQNGRLPNFYINNPHLADESDFLKHVKFLFPGRQENLLADSSDDTVSKMLHFLDSRLTEYNLSDCVQSEYSEDMWEYEYFVYL</sequence>
<evidence type="ECO:0000313" key="4">
    <source>
        <dbReference type="EnsemblMetazoa" id="G10347.1:cds"/>
    </source>
</evidence>
<keyword evidence="2" id="KW-1133">Transmembrane helix</keyword>
<dbReference type="SMART" id="SM01265">
    <property type="entry name" value="Mab-21"/>
    <property type="match status" value="1"/>
</dbReference>
<dbReference type="InterPro" id="IPR024810">
    <property type="entry name" value="MAB21L/cGLR"/>
</dbReference>
<dbReference type="AlphaFoldDB" id="A0A8W8HNF3"/>
<evidence type="ECO:0000256" key="1">
    <source>
        <dbReference type="SAM" id="MobiDB-lite"/>
    </source>
</evidence>
<dbReference type="PANTHER" id="PTHR10656:SF78">
    <property type="entry name" value="CYCLIC GMP-AMP SYNTHASE-LIKE"/>
    <property type="match status" value="1"/>
</dbReference>
<evidence type="ECO:0000259" key="3">
    <source>
        <dbReference type="Pfam" id="PF20266"/>
    </source>
</evidence>
<dbReference type="PANTHER" id="PTHR10656">
    <property type="entry name" value="CELL FATE DETERMINING PROTEIN MAB21-RELATED"/>
    <property type="match status" value="1"/>
</dbReference>
<proteinExistence type="predicted"/>
<dbReference type="Proteomes" id="UP000005408">
    <property type="component" value="Unassembled WGS sequence"/>
</dbReference>
<feature type="domain" description="Mab-21-like HhH/H2TH-like" evidence="3">
    <location>
        <begin position="539"/>
        <end position="621"/>
    </location>
</feature>
<feature type="transmembrane region" description="Helical" evidence="2">
    <location>
        <begin position="85"/>
        <end position="107"/>
    </location>
</feature>
<keyword evidence="2" id="KW-0472">Membrane</keyword>
<accession>A0A8W8HNF3</accession>
<dbReference type="OMA" id="EMWEYEF"/>
<reference evidence="4" key="1">
    <citation type="submission" date="2022-08" db="UniProtKB">
        <authorList>
            <consortium name="EnsemblMetazoa"/>
        </authorList>
    </citation>
    <scope>IDENTIFICATION</scope>
    <source>
        <strain evidence="4">05x7-T-G4-1.051#20</strain>
    </source>
</reference>
<dbReference type="OrthoDB" id="6159453at2759"/>
<name>A0A8W8HNF3_MAGGI</name>
<dbReference type="InterPro" id="IPR046906">
    <property type="entry name" value="Mab-21_HhH/H2TH-like"/>
</dbReference>
<keyword evidence="5" id="KW-1185">Reference proteome</keyword>
<dbReference type="EnsemblMetazoa" id="G10347.2">
    <property type="protein sequence ID" value="G10347.2:cds"/>
    <property type="gene ID" value="G10347"/>
</dbReference>
<organism evidence="4 5">
    <name type="scientific">Magallana gigas</name>
    <name type="common">Pacific oyster</name>
    <name type="synonym">Crassostrea gigas</name>
    <dbReference type="NCBI Taxonomy" id="29159"/>
    <lineage>
        <taxon>Eukaryota</taxon>
        <taxon>Metazoa</taxon>
        <taxon>Spiralia</taxon>
        <taxon>Lophotrochozoa</taxon>
        <taxon>Mollusca</taxon>
        <taxon>Bivalvia</taxon>
        <taxon>Autobranchia</taxon>
        <taxon>Pteriomorphia</taxon>
        <taxon>Ostreida</taxon>
        <taxon>Ostreoidea</taxon>
        <taxon>Ostreidae</taxon>
        <taxon>Magallana</taxon>
    </lineage>
</organism>
<feature type="compositionally biased region" description="Polar residues" evidence="1">
    <location>
        <begin position="191"/>
        <end position="207"/>
    </location>
</feature>
<dbReference type="Pfam" id="PF20266">
    <property type="entry name" value="Mab-21_C"/>
    <property type="match status" value="1"/>
</dbReference>
<keyword evidence="2" id="KW-0812">Transmembrane</keyword>
<dbReference type="Gene3D" id="1.10.1410.40">
    <property type="match status" value="1"/>
</dbReference>
<evidence type="ECO:0000313" key="5">
    <source>
        <dbReference type="Proteomes" id="UP000005408"/>
    </source>
</evidence>